<gene>
    <name evidence="7" type="ORF">US11_C0003G0032</name>
</gene>
<comment type="caution">
    <text evidence="7">The sequence shown here is derived from an EMBL/GenBank/DDBJ whole genome shotgun (WGS) entry which is preliminary data.</text>
</comment>
<evidence type="ECO:0000259" key="6">
    <source>
        <dbReference type="Pfam" id="PF01266"/>
    </source>
</evidence>
<dbReference type="InterPro" id="IPR045170">
    <property type="entry name" value="MTOX"/>
</dbReference>
<dbReference type="InterPro" id="IPR006076">
    <property type="entry name" value="FAD-dep_OxRdtase"/>
</dbReference>
<evidence type="ECO:0000256" key="5">
    <source>
        <dbReference type="SAM" id="Phobius"/>
    </source>
</evidence>
<evidence type="ECO:0000313" key="7">
    <source>
        <dbReference type="EMBL" id="KKQ01889.1"/>
    </source>
</evidence>
<dbReference type="Proteomes" id="UP000034344">
    <property type="component" value="Unassembled WGS sequence"/>
</dbReference>
<keyword evidence="3" id="KW-0274">FAD</keyword>
<keyword evidence="5" id="KW-1133">Transmembrane helix</keyword>
<feature type="transmembrane region" description="Helical" evidence="5">
    <location>
        <begin position="7"/>
        <end position="25"/>
    </location>
</feature>
<evidence type="ECO:0000313" key="8">
    <source>
        <dbReference type="Proteomes" id="UP000034344"/>
    </source>
</evidence>
<comment type="cofactor">
    <cofactor evidence="1">
        <name>FAD</name>
        <dbReference type="ChEBI" id="CHEBI:57692"/>
    </cofactor>
</comment>
<dbReference type="GO" id="GO:0050660">
    <property type="term" value="F:flavin adenine dinucleotide binding"/>
    <property type="evidence" value="ECO:0007669"/>
    <property type="project" value="InterPro"/>
</dbReference>
<name>A0A0G0GPZ8_9BACT</name>
<dbReference type="SUPFAM" id="SSF51905">
    <property type="entry name" value="FAD/NAD(P)-binding domain"/>
    <property type="match status" value="1"/>
</dbReference>
<organism evidence="7 8">
    <name type="scientific">Candidatus Roizmanbacteria bacterium GW2011_GWA2_36_23</name>
    <dbReference type="NCBI Taxonomy" id="1618480"/>
    <lineage>
        <taxon>Bacteria</taxon>
        <taxon>Candidatus Roizmaniibacteriota</taxon>
    </lineage>
</organism>
<keyword evidence="5" id="KW-0472">Membrane</keyword>
<protein>
    <recommendedName>
        <fullName evidence="6">FAD dependent oxidoreductase domain-containing protein</fullName>
    </recommendedName>
</protein>
<feature type="domain" description="FAD dependent oxidoreductase" evidence="6">
    <location>
        <begin position="7"/>
        <end position="367"/>
    </location>
</feature>
<keyword evidence="4" id="KW-0560">Oxidoreductase</keyword>
<dbReference type="PANTHER" id="PTHR10961">
    <property type="entry name" value="PEROXISOMAL SARCOSINE OXIDASE"/>
    <property type="match status" value="1"/>
</dbReference>
<proteinExistence type="predicted"/>
<evidence type="ECO:0000256" key="1">
    <source>
        <dbReference type="ARBA" id="ARBA00001974"/>
    </source>
</evidence>
<reference evidence="7 8" key="1">
    <citation type="journal article" date="2015" name="Nature">
        <title>rRNA introns, odd ribosomes, and small enigmatic genomes across a large radiation of phyla.</title>
        <authorList>
            <person name="Brown C.T."/>
            <person name="Hug L.A."/>
            <person name="Thomas B.C."/>
            <person name="Sharon I."/>
            <person name="Castelle C.J."/>
            <person name="Singh A."/>
            <person name="Wilkins M.J."/>
            <person name="Williams K.H."/>
            <person name="Banfield J.F."/>
        </authorList>
    </citation>
    <scope>NUCLEOTIDE SEQUENCE [LARGE SCALE GENOMIC DNA]</scope>
</reference>
<dbReference type="AlphaFoldDB" id="A0A0G0GPZ8"/>
<dbReference type="Pfam" id="PF01266">
    <property type="entry name" value="DAO"/>
    <property type="match status" value="1"/>
</dbReference>
<sequence>MKNQNQDLVIIGGGIMGLFTAYFALQFSKKIVLLEKREIGNKFCASSGYSRSIRNDYLDPFYSVMASESQKMWVDLEAKSKKKFIIKCGCLNIAKKQVTPKLELTYAYKSYKILNSLGHNARYYKNSKKLKEKFLQFGADIACLDIDAGFLYIPAILDFLKRTLISKGVKILENSEVTKVKRKGKEILVEFNKKTIRTNNVALAVGVWSIEMLKKVEGAFWLKLPIIPIEQQLDYFEVPPYLKNKYSSENMPVFAYLDAGIYGHPLYGQSPGLKVAYFDPMGAKLVKSVFDPQKQDIIKNNFDFIKNCLPDLKKIKLMESEFNYYDMTPDNDFIVDELPGINNIFIAGGFCGTGFKFAPLIGKAMAEKIFRKNNTIYNLDRFSAGRFGKISDLSFLKTIPMYKNFIMPKNWKYLKKGIEALLTLKKLP</sequence>
<dbReference type="EMBL" id="LBRS01000003">
    <property type="protein sequence ID" value="KKQ01889.1"/>
    <property type="molecule type" value="Genomic_DNA"/>
</dbReference>
<dbReference type="Gene3D" id="3.30.9.10">
    <property type="entry name" value="D-Amino Acid Oxidase, subunit A, domain 2"/>
    <property type="match status" value="1"/>
</dbReference>
<dbReference type="InterPro" id="IPR036188">
    <property type="entry name" value="FAD/NAD-bd_sf"/>
</dbReference>
<dbReference type="Gene3D" id="3.50.50.60">
    <property type="entry name" value="FAD/NAD(P)-binding domain"/>
    <property type="match status" value="1"/>
</dbReference>
<evidence type="ECO:0000256" key="2">
    <source>
        <dbReference type="ARBA" id="ARBA00022630"/>
    </source>
</evidence>
<evidence type="ECO:0000256" key="4">
    <source>
        <dbReference type="ARBA" id="ARBA00023002"/>
    </source>
</evidence>
<evidence type="ECO:0000256" key="3">
    <source>
        <dbReference type="ARBA" id="ARBA00022827"/>
    </source>
</evidence>
<dbReference type="STRING" id="1618480.US11_C0003G0032"/>
<keyword evidence="5" id="KW-0812">Transmembrane</keyword>
<keyword evidence="2" id="KW-0285">Flavoprotein</keyword>
<accession>A0A0G0GPZ8</accession>
<dbReference type="GO" id="GO:0008115">
    <property type="term" value="F:sarcosine oxidase activity"/>
    <property type="evidence" value="ECO:0007669"/>
    <property type="project" value="TreeGrafter"/>
</dbReference>
<dbReference type="PANTHER" id="PTHR10961:SF46">
    <property type="entry name" value="PEROXISOMAL SARCOSINE OXIDASE"/>
    <property type="match status" value="1"/>
</dbReference>